<dbReference type="Proteomes" id="UP000316256">
    <property type="component" value="Unassembled WGS sequence"/>
</dbReference>
<protein>
    <submittedName>
        <fullName evidence="1">DUF2716 domain-containing protein</fullName>
    </submittedName>
</protein>
<proteinExistence type="predicted"/>
<dbReference type="RefSeq" id="WP_142096005.1">
    <property type="nucleotide sequence ID" value="NZ_VIGH01000002.1"/>
</dbReference>
<name>A0A541BPE6_9NOCA</name>
<evidence type="ECO:0000313" key="1">
    <source>
        <dbReference type="EMBL" id="TQF74118.1"/>
    </source>
</evidence>
<reference evidence="1 2" key="1">
    <citation type="submission" date="2019-06" db="EMBL/GenBank/DDBJ databases">
        <title>Rhodococcus spaelei sp. nov., isolated from a cave.</title>
        <authorList>
            <person name="Lee S.D."/>
        </authorList>
    </citation>
    <scope>NUCLEOTIDE SEQUENCE [LARGE SCALE GENOMIC DNA]</scope>
    <source>
        <strain evidence="1 2">C9-5</strain>
    </source>
</reference>
<dbReference type="EMBL" id="VIGH01000002">
    <property type="protein sequence ID" value="TQF74118.1"/>
    <property type="molecule type" value="Genomic_DNA"/>
</dbReference>
<dbReference type="InterPro" id="IPR020323">
    <property type="entry name" value="DUF2716"/>
</dbReference>
<sequence length="177" mass="20344">MTLDRDRPSSGRIWTPIDRADKVQLWSDFNKRYKFQPGLEPEDFPGIAEPVPSITFKLAKNPTKSAYRDNFNRINMEALQSFQSIVPAGREMIALDWQHPCFRFMPSAVESSNEIDWKIPVYPNGDYYIFVTESLNEGTFGHPWEHSICVFGSQLVDELGSRLGKWLTPIRIDGKST</sequence>
<dbReference type="OrthoDB" id="80999at2"/>
<organism evidence="1 2">
    <name type="scientific">Rhodococcus spelaei</name>
    <dbReference type="NCBI Taxonomy" id="2546320"/>
    <lineage>
        <taxon>Bacteria</taxon>
        <taxon>Bacillati</taxon>
        <taxon>Actinomycetota</taxon>
        <taxon>Actinomycetes</taxon>
        <taxon>Mycobacteriales</taxon>
        <taxon>Nocardiaceae</taxon>
        <taxon>Rhodococcus</taxon>
    </lineage>
</organism>
<dbReference type="Pfam" id="PF10898">
    <property type="entry name" value="DUF2716"/>
    <property type="match status" value="1"/>
</dbReference>
<evidence type="ECO:0000313" key="2">
    <source>
        <dbReference type="Proteomes" id="UP000316256"/>
    </source>
</evidence>
<accession>A0A541BPE6</accession>
<keyword evidence="2" id="KW-1185">Reference proteome</keyword>
<dbReference type="AlphaFoldDB" id="A0A541BPE6"/>
<gene>
    <name evidence="1" type="ORF">FK531_05560</name>
</gene>
<comment type="caution">
    <text evidence="1">The sequence shown here is derived from an EMBL/GenBank/DDBJ whole genome shotgun (WGS) entry which is preliminary data.</text>
</comment>